<keyword evidence="7" id="KW-1185">Reference proteome</keyword>
<keyword evidence="3" id="KW-0539">Nucleus</keyword>
<feature type="compositionally biased region" description="Basic residues" evidence="4">
    <location>
        <begin position="368"/>
        <end position="378"/>
    </location>
</feature>
<evidence type="ECO:0000313" key="6">
    <source>
        <dbReference type="EMBL" id="KAK3670893.1"/>
    </source>
</evidence>
<feature type="region of interest" description="Disordered" evidence="4">
    <location>
        <begin position="99"/>
        <end position="523"/>
    </location>
</feature>
<feature type="region of interest" description="Disordered" evidence="4">
    <location>
        <begin position="21"/>
        <end position="44"/>
    </location>
</feature>
<organism evidence="6 7">
    <name type="scientific">Recurvomyces mirabilis</name>
    <dbReference type="NCBI Taxonomy" id="574656"/>
    <lineage>
        <taxon>Eukaryota</taxon>
        <taxon>Fungi</taxon>
        <taxon>Dikarya</taxon>
        <taxon>Ascomycota</taxon>
        <taxon>Pezizomycotina</taxon>
        <taxon>Dothideomycetes</taxon>
        <taxon>Dothideomycetidae</taxon>
        <taxon>Mycosphaerellales</taxon>
        <taxon>Teratosphaeriaceae</taxon>
        <taxon>Recurvomyces</taxon>
    </lineage>
</organism>
<gene>
    <name evidence="6" type="ORF">LTR78_009171</name>
</gene>
<dbReference type="GO" id="GO:0006281">
    <property type="term" value="P:DNA repair"/>
    <property type="evidence" value="ECO:0007669"/>
    <property type="project" value="InterPro"/>
</dbReference>
<dbReference type="AlphaFoldDB" id="A0AAE0TSP6"/>
<feature type="compositionally biased region" description="Acidic residues" evidence="4">
    <location>
        <begin position="319"/>
        <end position="329"/>
    </location>
</feature>
<evidence type="ECO:0000256" key="2">
    <source>
        <dbReference type="ARBA" id="ARBA00022763"/>
    </source>
</evidence>
<sequence>MSLHAKQSARIAEVEAENASLRAHLADSRSSGVTDRDVQSEQRHQALTTKYNDLFKQYGDLEARHRRCDRHIEMVEKKYRHAKEIVRQWSHYLQYKKLAKHDSKPSHGRPTTPKSLSDASQDELPAVADPNATPRAVSTKQDQDSAQATHANYAASDHCTGQGMLNPRNPETIATQPGSRISTPRVTSSQTTDAGSDPAGMPSSPPGKHEHSSDGEPVVVSARSLKRKRSASSLAMPPPIRIKQEPGSPDEPIEVKSEDYSSPAVTHRSLVRHETSDLDAIAERTSTPKKHRRDRRALSEEARRPPPLPARVSSLSDGDMLDDGSDLPPDENRLAEPSAMLDRDLEADSTDPALQPISTNISPDRPHFRSAQRSRKGRRSDQEAATKAALLSEDGESQNVVATTKSAQVPHRRPAELGKAQRLDSLLKGPQSSREQLISSHTPKAVAPRQKGPLTPVSLPAAKTAPTSKPSSKPQITPSFRRHADATPPSRSTVQRQPKKSAYKPDDLEQSPPPVRPEDEPLRLRPFTALRLEDFRINPQYTGEKYAYSETVRGAARKCLAGCTRPDCCGGVFMKAVQLNAPRKDDKSDAEVLEAYFGPSWQAIVGAYPADRRKSLLQEARASAFANQYGKHRNAFERQSTPPGFWRTDMPSTQEADEYRAQAEAEKKVQVEARWRDAMRGGGRWKFRDE</sequence>
<dbReference type="Pfam" id="PF08573">
    <property type="entry name" value="SAE2"/>
    <property type="match status" value="1"/>
</dbReference>
<feature type="compositionally biased region" description="Basic and acidic residues" evidence="4">
    <location>
        <begin position="34"/>
        <end position="44"/>
    </location>
</feature>
<protein>
    <recommendedName>
        <fullName evidence="5">DNA endonuclease activator Ctp1 C-terminal domain-containing protein</fullName>
    </recommendedName>
</protein>
<evidence type="ECO:0000256" key="3">
    <source>
        <dbReference type="ARBA" id="ARBA00023242"/>
    </source>
</evidence>
<proteinExistence type="predicted"/>
<dbReference type="InterPro" id="IPR013882">
    <property type="entry name" value="Ctp1_C"/>
</dbReference>
<evidence type="ECO:0000259" key="5">
    <source>
        <dbReference type="Pfam" id="PF08573"/>
    </source>
</evidence>
<comment type="caution">
    <text evidence="6">The sequence shown here is derived from an EMBL/GenBank/DDBJ whole genome shotgun (WGS) entry which is preliminary data.</text>
</comment>
<name>A0AAE0TSP6_9PEZI</name>
<dbReference type="EMBL" id="JAUTXT010000049">
    <property type="protein sequence ID" value="KAK3670893.1"/>
    <property type="molecule type" value="Genomic_DNA"/>
</dbReference>
<dbReference type="Proteomes" id="UP001274830">
    <property type="component" value="Unassembled WGS sequence"/>
</dbReference>
<feature type="compositionally biased region" description="Polar residues" evidence="4">
    <location>
        <begin position="136"/>
        <end position="150"/>
    </location>
</feature>
<comment type="subcellular location">
    <subcellularLocation>
        <location evidence="1">Nucleus</location>
    </subcellularLocation>
</comment>
<evidence type="ECO:0000256" key="1">
    <source>
        <dbReference type="ARBA" id="ARBA00004123"/>
    </source>
</evidence>
<evidence type="ECO:0000313" key="7">
    <source>
        <dbReference type="Proteomes" id="UP001274830"/>
    </source>
</evidence>
<feature type="compositionally biased region" description="Polar residues" evidence="4">
    <location>
        <begin position="172"/>
        <end position="194"/>
    </location>
</feature>
<feature type="domain" description="DNA endonuclease activator Ctp1 C-terminal" evidence="5">
    <location>
        <begin position="547"/>
        <end position="655"/>
    </location>
</feature>
<accession>A0AAE0TSP6</accession>
<feature type="compositionally biased region" description="Polar residues" evidence="4">
    <location>
        <begin position="465"/>
        <end position="478"/>
    </location>
</feature>
<dbReference type="GO" id="GO:0005634">
    <property type="term" value="C:nucleus"/>
    <property type="evidence" value="ECO:0007669"/>
    <property type="project" value="UniProtKB-SubCell"/>
</dbReference>
<reference evidence="6" key="1">
    <citation type="submission" date="2023-07" db="EMBL/GenBank/DDBJ databases">
        <title>Black Yeasts Isolated from many extreme environments.</title>
        <authorList>
            <person name="Coleine C."/>
            <person name="Stajich J.E."/>
            <person name="Selbmann L."/>
        </authorList>
    </citation>
    <scope>NUCLEOTIDE SEQUENCE</scope>
    <source>
        <strain evidence="6">CCFEE 5485</strain>
    </source>
</reference>
<evidence type="ECO:0000256" key="4">
    <source>
        <dbReference type="SAM" id="MobiDB-lite"/>
    </source>
</evidence>
<feature type="compositionally biased region" description="Basic and acidic residues" evidence="4">
    <location>
        <begin position="413"/>
        <end position="422"/>
    </location>
</feature>
<keyword evidence="2" id="KW-0227">DNA damage</keyword>
<feature type="compositionally biased region" description="Polar residues" evidence="4">
    <location>
        <begin position="430"/>
        <end position="442"/>
    </location>
</feature>
<feature type="compositionally biased region" description="Polar residues" evidence="4">
    <location>
        <begin position="397"/>
        <end position="407"/>
    </location>
</feature>